<dbReference type="AlphaFoldDB" id="A0ABD1XMX5"/>
<proteinExistence type="predicted"/>
<organism evidence="1 2">
    <name type="scientific">Riccia fluitans</name>
    <dbReference type="NCBI Taxonomy" id="41844"/>
    <lineage>
        <taxon>Eukaryota</taxon>
        <taxon>Viridiplantae</taxon>
        <taxon>Streptophyta</taxon>
        <taxon>Embryophyta</taxon>
        <taxon>Marchantiophyta</taxon>
        <taxon>Marchantiopsida</taxon>
        <taxon>Marchantiidae</taxon>
        <taxon>Marchantiales</taxon>
        <taxon>Ricciaceae</taxon>
        <taxon>Riccia</taxon>
    </lineage>
</organism>
<reference evidence="1 2" key="1">
    <citation type="submission" date="2024-09" db="EMBL/GenBank/DDBJ databases">
        <title>Chromosome-scale assembly of Riccia fluitans.</title>
        <authorList>
            <person name="Paukszto L."/>
            <person name="Sawicki J."/>
            <person name="Karawczyk K."/>
            <person name="Piernik-Szablinska J."/>
            <person name="Szczecinska M."/>
            <person name="Mazdziarz M."/>
        </authorList>
    </citation>
    <scope>NUCLEOTIDE SEQUENCE [LARGE SCALE GENOMIC DNA]</scope>
    <source>
        <strain evidence="1">Rf_01</strain>
        <tissue evidence="1">Aerial parts of the thallus</tissue>
    </source>
</reference>
<evidence type="ECO:0000313" key="2">
    <source>
        <dbReference type="Proteomes" id="UP001605036"/>
    </source>
</evidence>
<keyword evidence="2" id="KW-1185">Reference proteome</keyword>
<name>A0ABD1XMX5_9MARC</name>
<sequence>MASGFAGRGTWPWGGYTDGQVGAPSLKEVLDAGEIFPSKNHAGSQVRAGVSLAWIVGKSQWSQTVAAQCAFSELGRFAPSRSVLAAGDFSILRSRVQHAGGAKAAIN</sequence>
<dbReference type="EMBL" id="JBHFFA010000008">
    <property type="protein sequence ID" value="KAL2610299.1"/>
    <property type="molecule type" value="Genomic_DNA"/>
</dbReference>
<gene>
    <name evidence="1" type="ORF">R1flu_028872</name>
</gene>
<accession>A0ABD1XMX5</accession>
<protein>
    <submittedName>
        <fullName evidence="1">Uncharacterized protein</fullName>
    </submittedName>
</protein>
<comment type="caution">
    <text evidence="1">The sequence shown here is derived from an EMBL/GenBank/DDBJ whole genome shotgun (WGS) entry which is preliminary data.</text>
</comment>
<dbReference type="Proteomes" id="UP001605036">
    <property type="component" value="Unassembled WGS sequence"/>
</dbReference>
<evidence type="ECO:0000313" key="1">
    <source>
        <dbReference type="EMBL" id="KAL2610299.1"/>
    </source>
</evidence>